<protein>
    <submittedName>
        <fullName evidence="2">Mu-like prophage FluMu protein gp27</fullName>
    </submittedName>
    <submittedName>
        <fullName evidence="1">Phage terminase, small subunit</fullName>
    </submittedName>
</protein>
<organism evidence="2">
    <name type="scientific">Mizugakiibacter sediminis</name>
    <dbReference type="NCBI Taxonomy" id="1475481"/>
    <lineage>
        <taxon>Bacteria</taxon>
        <taxon>Pseudomonadati</taxon>
        <taxon>Pseudomonadota</taxon>
        <taxon>Gammaproteobacteria</taxon>
        <taxon>Lysobacterales</taxon>
        <taxon>Rhodanobacteraceae</taxon>
        <taxon>Mizugakiibacter</taxon>
    </lineage>
</organism>
<dbReference type="RefSeq" id="WP_062536800.1">
    <property type="nucleotide sequence ID" value="NZ_DF970196.1"/>
</dbReference>
<reference evidence="2" key="2">
    <citation type="submission" date="2015-08" db="EMBL/GenBank/DDBJ databases">
        <title>Complete DNA Sequence of Pseudomonas syringae pv. actinidiae, the Causal Agent of Kiwifruit Canker Disease.</title>
        <authorList>
            <person name="Rikkerink E.H.A."/>
            <person name="Fineran P.C."/>
        </authorList>
    </citation>
    <scope>NUCLEOTIDE SEQUENCE</scope>
    <source>
        <strain evidence="2">SkMP5</strain>
    </source>
</reference>
<accession>A0A0K8QPD8</accession>
<dbReference type="EMBL" id="DF970196">
    <property type="protein sequence ID" value="GAP66277.1"/>
    <property type="molecule type" value="Genomic_DNA"/>
</dbReference>
<dbReference type="OrthoDB" id="371328at2"/>
<keyword evidence="3" id="KW-1185">Reference proteome</keyword>
<dbReference type="InterPro" id="IPR021874">
    <property type="entry name" value="Phage_Mu_Gp27"/>
</dbReference>
<dbReference type="EMBL" id="DF952378">
    <property type="protein sequence ID" value="GAN44671.1"/>
    <property type="molecule type" value="Genomic_DNA"/>
</dbReference>
<evidence type="ECO:0000313" key="2">
    <source>
        <dbReference type="EMBL" id="GAP66277.1"/>
    </source>
</evidence>
<dbReference type="STRING" id="1475481.GCA_000953855_01611"/>
<dbReference type="Pfam" id="PF11985">
    <property type="entry name" value="Phage_Mu_Gp27"/>
    <property type="match status" value="1"/>
</dbReference>
<proteinExistence type="predicted"/>
<name>A0A0K8QPD8_9GAMM</name>
<dbReference type="HOGENOM" id="CLU_125374_0_0_6"/>
<dbReference type="Proteomes" id="UP000253740">
    <property type="component" value="Unassembled WGS sequence"/>
</dbReference>
<gene>
    <name evidence="1" type="ORF">MBSD_1206</name>
    <name evidence="2" type="ORF">MBSD_n1581</name>
</gene>
<evidence type="ECO:0000313" key="3">
    <source>
        <dbReference type="Proteomes" id="UP000253740"/>
    </source>
</evidence>
<sequence length="169" mass="18542">MPPRSKIARLPPAVKDWLDKALVESNFSGYEALAAELRARGYDVSKTAVHHYGQEFEDRLHDLRIAHEQAKAVVSVVPDEEGAMNDALVRLVQDRLFKLLRSGDGKIDLAKVGRAIADLGRASIQQKKWQAEVRAKVEAAAQQVEAKCRAAGISPETLASITQDIYGIA</sequence>
<dbReference type="AlphaFoldDB" id="A0A0K8QPD8"/>
<reference evidence="1" key="1">
    <citation type="submission" date="2015-03" db="EMBL/GenBank/DDBJ databases">
        <title>Draft genome sequence of Mizugakiibacter sediminis skMP5.</title>
        <authorList>
            <person name="Watanabe T."/>
            <person name="Kojima H."/>
            <person name="Fukui M."/>
        </authorList>
    </citation>
    <scope>NUCLEOTIDE SEQUENCE</scope>
    <source>
        <strain evidence="1">SkMP5</strain>
    </source>
</reference>
<evidence type="ECO:0000313" key="1">
    <source>
        <dbReference type="EMBL" id="GAN44671.1"/>
    </source>
</evidence>